<dbReference type="InterPro" id="IPR050626">
    <property type="entry name" value="Peptidase_M16"/>
</dbReference>
<dbReference type="InterPro" id="IPR011765">
    <property type="entry name" value="Pept_M16_N"/>
</dbReference>
<feature type="domain" description="Peptidase M16 N-terminal" evidence="9">
    <location>
        <begin position="34"/>
        <end position="167"/>
    </location>
</feature>
<keyword evidence="6" id="KW-0482">Metalloprotease</keyword>
<keyword evidence="14" id="KW-1185">Reference proteome</keyword>
<dbReference type="InterPro" id="IPR001431">
    <property type="entry name" value="Pept_M16_Zn_BS"/>
</dbReference>
<feature type="domain" description="Peptidase M16 middle/third" evidence="11">
    <location>
        <begin position="424"/>
        <end position="705"/>
    </location>
</feature>
<proteinExistence type="inferred from homology"/>
<dbReference type="STRING" id="13370.A0A448YH48"/>
<dbReference type="Pfam" id="PF22456">
    <property type="entry name" value="PqqF-like_C_4"/>
    <property type="match status" value="1"/>
</dbReference>
<evidence type="ECO:0000259" key="9">
    <source>
        <dbReference type="Pfam" id="PF00675"/>
    </source>
</evidence>
<dbReference type="Pfam" id="PF05193">
    <property type="entry name" value="Peptidase_M16_C"/>
    <property type="match status" value="1"/>
</dbReference>
<evidence type="ECO:0000259" key="10">
    <source>
        <dbReference type="Pfam" id="PF05193"/>
    </source>
</evidence>
<dbReference type="GO" id="GO:0005829">
    <property type="term" value="C:cytosol"/>
    <property type="evidence" value="ECO:0007669"/>
    <property type="project" value="TreeGrafter"/>
</dbReference>
<accession>A0A448YH48</accession>
<dbReference type="GO" id="GO:0005739">
    <property type="term" value="C:mitochondrion"/>
    <property type="evidence" value="ECO:0007669"/>
    <property type="project" value="TreeGrafter"/>
</dbReference>
<evidence type="ECO:0000256" key="1">
    <source>
        <dbReference type="ARBA" id="ARBA00007261"/>
    </source>
</evidence>
<dbReference type="AlphaFoldDB" id="A0A448YH48"/>
<dbReference type="GO" id="GO:0046872">
    <property type="term" value="F:metal ion binding"/>
    <property type="evidence" value="ECO:0007669"/>
    <property type="project" value="UniProtKB-KW"/>
</dbReference>
<dbReference type="PANTHER" id="PTHR43690:SF18">
    <property type="entry name" value="INSULIN-DEGRADING ENZYME-RELATED"/>
    <property type="match status" value="1"/>
</dbReference>
<dbReference type="GO" id="GO:0004222">
    <property type="term" value="F:metalloendopeptidase activity"/>
    <property type="evidence" value="ECO:0007669"/>
    <property type="project" value="InterPro"/>
</dbReference>
<evidence type="ECO:0000259" key="11">
    <source>
        <dbReference type="Pfam" id="PF16187"/>
    </source>
</evidence>
<dbReference type="InterPro" id="IPR054734">
    <property type="entry name" value="PqqF-like_C_4"/>
</dbReference>
<dbReference type="PANTHER" id="PTHR43690">
    <property type="entry name" value="NARDILYSIN"/>
    <property type="match status" value="1"/>
</dbReference>
<reference evidence="13 14" key="1">
    <citation type="submission" date="2018-12" db="EMBL/GenBank/DDBJ databases">
        <authorList>
            <person name="Tiukova I."/>
            <person name="Dainat J."/>
        </authorList>
    </citation>
    <scope>NUCLEOTIDE SEQUENCE [LARGE SCALE GENOMIC DNA]</scope>
</reference>
<dbReference type="InterPro" id="IPR032632">
    <property type="entry name" value="Peptidase_M16_M"/>
</dbReference>
<dbReference type="InterPro" id="IPR011249">
    <property type="entry name" value="Metalloenz_LuxS/M16"/>
</dbReference>
<feature type="domain" description="Coenzyme PQQ synthesis protein F-like C-terminal lobe" evidence="12">
    <location>
        <begin position="813"/>
        <end position="911"/>
    </location>
</feature>
<dbReference type="GO" id="GO:0043171">
    <property type="term" value="P:peptide catabolic process"/>
    <property type="evidence" value="ECO:0007669"/>
    <property type="project" value="TreeGrafter"/>
</dbReference>
<feature type="coiled-coil region" evidence="8">
    <location>
        <begin position="863"/>
        <end position="906"/>
    </location>
</feature>
<name>A0A448YH48_BRENA</name>
<dbReference type="Pfam" id="PF16187">
    <property type="entry name" value="Peptidase_M16_M"/>
    <property type="match status" value="1"/>
</dbReference>
<organism evidence="13 14">
    <name type="scientific">Brettanomyces naardenensis</name>
    <name type="common">Yeast</name>
    <dbReference type="NCBI Taxonomy" id="13370"/>
    <lineage>
        <taxon>Eukaryota</taxon>
        <taxon>Fungi</taxon>
        <taxon>Dikarya</taxon>
        <taxon>Ascomycota</taxon>
        <taxon>Saccharomycotina</taxon>
        <taxon>Pichiomycetes</taxon>
        <taxon>Pichiales</taxon>
        <taxon>Pichiaceae</taxon>
        <taxon>Brettanomyces</taxon>
    </lineage>
</organism>
<evidence type="ECO:0000256" key="3">
    <source>
        <dbReference type="ARBA" id="ARBA00022723"/>
    </source>
</evidence>
<dbReference type="EMBL" id="CAACVR010000002">
    <property type="protein sequence ID" value="VEU20229.1"/>
    <property type="molecule type" value="Genomic_DNA"/>
</dbReference>
<sequence length="1097" mass="125240">MSLPYKVLSDNLDKPDIDDRDYRLIQLPNKLVALLIHDPTADKSAAALDVNAGAFNDPENLPGLAHFCEHLLFMGTKKYPSENEYSSYLSENSGYSNAYTASVNTNFYFEVANPALEGALDRFAQFFIAPLFSPSGKDREINAVDSENKKNLENDSWRLYQLSKSLTSSAHPYHGFSTGNKNTLGVIPAAEGLDVREELLKYHGTHYSANLMRLVILSNEKLDTLTDWAVEKFSPVVNKDLEKPFYINSPFKDSEFDGTQLIKAKPIREMRNLQLSFPVPDGAPYWQYLPSKYLSHLIGHESEGSLLYNFKEKKWATGLSAGAMTVSSGFAEFAVEIDLTKEGLKHYEEIIAEVFKYIKMLQIEGAKEWIFNELRDQSISSFKFRQKFGSSSTASKLASSLHGLNYYDTPFVDAKENQVSKAAVATIPPEHLLSLSVVRKFDPTLVEKYISFLNPDNFKAMLVAKEPFELESQSSVKHEKWYGTEYKPEALKSELVQQLRDIFYKGKNLNTAYRLPDHNSFIPTDFSLVSSTPETKPVYPKLIEASKRDKIWYKVNTKLGGPRSALVFKFNVPGSTSTPLNSVLLSLFIELLDDDLNSLSYLATIAGLSHEFNMARDGISLEIQGYSHKLQVLLEKLIERLIKFTDPAYASEVWNDDRRARFEVLREKMLKNLKNFGYSVPYNQVGPMLSSLINENSWLIDDQLAVYDAINFDTLRNFSTNLFDICFIEVLAIGNCSKKQATEICKSVSSKFQKSITLSESQFTRGRSLNLPSSETYNYLKANDDAGNINSCIEVYMQLGMIPSSRDRVMAELVYQVVHEPFFNRLRTKEQLGYVVFSGSRETRTTFGLRFLVQSERPTPYLYERIERFVKKAGHKIDNMEEEEFKKNVEALVTKKLQKVKNLREERSRFWNRIASGFYDFDRREQDASILRSFTINELREYYHSKVLDSNAHGKLVVHLQSRIVPEQSKSTLIKASISNFLFEYPEFDKLEYDQNDIDKLVDDKFNEETTNDIGGFVDKIVSDKVFTKSIPNFKYGKELKAYVSKELSKDYSKVKTDDHNLIIEQTGEWKCGIPLTAAPSAKILESYMDDDVDPKL</sequence>
<keyword evidence="5" id="KW-0862">Zinc</keyword>
<evidence type="ECO:0000256" key="4">
    <source>
        <dbReference type="ARBA" id="ARBA00022801"/>
    </source>
</evidence>
<protein>
    <submittedName>
        <fullName evidence="13">DEKNAAC100968</fullName>
    </submittedName>
</protein>
<dbReference type="Pfam" id="PF00675">
    <property type="entry name" value="Peptidase_M16"/>
    <property type="match status" value="1"/>
</dbReference>
<dbReference type="FunCoup" id="A0A448YH48">
    <property type="interactions" value="1051"/>
</dbReference>
<dbReference type="SUPFAM" id="SSF63411">
    <property type="entry name" value="LuxS/MPP-like metallohydrolase"/>
    <property type="match status" value="4"/>
</dbReference>
<evidence type="ECO:0000313" key="14">
    <source>
        <dbReference type="Proteomes" id="UP000290900"/>
    </source>
</evidence>
<gene>
    <name evidence="13" type="ORF">BRENAR_LOCUS964</name>
</gene>
<evidence type="ECO:0000259" key="12">
    <source>
        <dbReference type="Pfam" id="PF22456"/>
    </source>
</evidence>
<keyword evidence="4" id="KW-0378">Hydrolase</keyword>
<evidence type="ECO:0000256" key="2">
    <source>
        <dbReference type="ARBA" id="ARBA00022670"/>
    </source>
</evidence>
<dbReference type="OrthoDB" id="952271at2759"/>
<keyword evidence="8" id="KW-0175">Coiled coil</keyword>
<evidence type="ECO:0000256" key="8">
    <source>
        <dbReference type="SAM" id="Coils"/>
    </source>
</evidence>
<feature type="domain" description="Peptidase M16 C-terminal" evidence="10">
    <location>
        <begin position="196"/>
        <end position="377"/>
    </location>
</feature>
<dbReference type="Gene3D" id="3.30.830.10">
    <property type="entry name" value="Metalloenzyme, LuxS/M16 peptidase-like"/>
    <property type="match status" value="4"/>
</dbReference>
<dbReference type="FunFam" id="3.30.830.10:FF:000005">
    <property type="entry name" value="nardilysin isoform X1"/>
    <property type="match status" value="1"/>
</dbReference>
<keyword evidence="3" id="KW-0479">Metal-binding</keyword>
<dbReference type="GO" id="GO:0051603">
    <property type="term" value="P:proteolysis involved in protein catabolic process"/>
    <property type="evidence" value="ECO:0007669"/>
    <property type="project" value="TreeGrafter"/>
</dbReference>
<evidence type="ECO:0000256" key="6">
    <source>
        <dbReference type="ARBA" id="ARBA00023049"/>
    </source>
</evidence>
<dbReference type="InParanoid" id="A0A448YH48"/>
<comment type="similarity">
    <text evidence="1 7">Belongs to the peptidase M16 family.</text>
</comment>
<evidence type="ECO:0000313" key="13">
    <source>
        <dbReference type="EMBL" id="VEU20229.1"/>
    </source>
</evidence>
<evidence type="ECO:0000256" key="7">
    <source>
        <dbReference type="RuleBase" id="RU004447"/>
    </source>
</evidence>
<evidence type="ECO:0000256" key="5">
    <source>
        <dbReference type="ARBA" id="ARBA00022833"/>
    </source>
</evidence>
<dbReference type="FunFam" id="3.30.830.10:FF:000004">
    <property type="entry name" value="Putative insulin-degrading enzyme"/>
    <property type="match status" value="1"/>
</dbReference>
<keyword evidence="2" id="KW-0645">Protease</keyword>
<dbReference type="Proteomes" id="UP000290900">
    <property type="component" value="Unassembled WGS sequence"/>
</dbReference>
<dbReference type="InterPro" id="IPR007863">
    <property type="entry name" value="Peptidase_M16_C"/>
</dbReference>
<dbReference type="PROSITE" id="PS00143">
    <property type="entry name" value="INSULINASE"/>
    <property type="match status" value="1"/>
</dbReference>